<dbReference type="RefSeq" id="WP_188460081.1">
    <property type="nucleotide sequence ID" value="NZ_BAABHU010000001.1"/>
</dbReference>
<protein>
    <recommendedName>
        <fullName evidence="3">Secretion system C-terminal sorting domain-containing protein</fullName>
    </recommendedName>
</protein>
<evidence type="ECO:0000313" key="1">
    <source>
        <dbReference type="EMBL" id="GGC21516.1"/>
    </source>
</evidence>
<comment type="caution">
    <text evidence="1">The sequence shown here is derived from an EMBL/GenBank/DDBJ whole genome shotgun (WGS) entry which is preliminary data.</text>
</comment>
<gene>
    <name evidence="1" type="ORF">GCM10011506_03430</name>
</gene>
<dbReference type="EMBL" id="BMEC01000001">
    <property type="protein sequence ID" value="GGC21516.1"/>
    <property type="molecule type" value="Genomic_DNA"/>
</dbReference>
<accession>A0ABQ1LBF8</accession>
<evidence type="ECO:0008006" key="3">
    <source>
        <dbReference type="Google" id="ProtNLM"/>
    </source>
</evidence>
<organism evidence="1 2">
    <name type="scientific">Marivirga lumbricoides</name>
    <dbReference type="NCBI Taxonomy" id="1046115"/>
    <lineage>
        <taxon>Bacteria</taxon>
        <taxon>Pseudomonadati</taxon>
        <taxon>Bacteroidota</taxon>
        <taxon>Cytophagia</taxon>
        <taxon>Cytophagales</taxon>
        <taxon>Marivirgaceae</taxon>
        <taxon>Marivirga</taxon>
    </lineage>
</organism>
<dbReference type="Proteomes" id="UP000636010">
    <property type="component" value="Unassembled WGS sequence"/>
</dbReference>
<sequence length="265" mass="30899">MIYIYSIYFSILSLLLWDKPIDESEDTYFKGFYHGRNVFIRNPYIESEKKFCIESIYLNGKKVTDSPNISAYELSMENLALDERVVIRIVHSGVCKPQLINPEVIQEDLSFSWVNFYINDESIIWVTSKEDREAKYFVERESEGSWEIVDTVATKGGIFINQYSLEIDHNKGGNTYRISYLKPGGDLEVSDSFYFFSDKREISHVVDTDNWMIEFTEEVSYQLLNENGRILQKGKGVSCSIRKLPRGTYILKYEGQEHEVEKSGR</sequence>
<reference evidence="2" key="1">
    <citation type="journal article" date="2019" name="Int. J. Syst. Evol. Microbiol.">
        <title>The Global Catalogue of Microorganisms (GCM) 10K type strain sequencing project: providing services to taxonomists for standard genome sequencing and annotation.</title>
        <authorList>
            <consortium name="The Broad Institute Genomics Platform"/>
            <consortium name="The Broad Institute Genome Sequencing Center for Infectious Disease"/>
            <person name="Wu L."/>
            <person name="Ma J."/>
        </authorList>
    </citation>
    <scope>NUCLEOTIDE SEQUENCE [LARGE SCALE GENOMIC DNA]</scope>
    <source>
        <strain evidence="2">CGMCC 1.10832</strain>
    </source>
</reference>
<evidence type="ECO:0000313" key="2">
    <source>
        <dbReference type="Proteomes" id="UP000636010"/>
    </source>
</evidence>
<keyword evidence="2" id="KW-1185">Reference proteome</keyword>
<proteinExistence type="predicted"/>
<name>A0ABQ1LBF8_9BACT</name>